<evidence type="ECO:0000259" key="2">
    <source>
        <dbReference type="Pfam" id="PF01558"/>
    </source>
</evidence>
<keyword evidence="5" id="KW-1185">Reference proteome</keyword>
<dbReference type="Pfam" id="PF01855">
    <property type="entry name" value="POR_N"/>
    <property type="match status" value="1"/>
</dbReference>
<dbReference type="InterPro" id="IPR029061">
    <property type="entry name" value="THDP-binding"/>
</dbReference>
<evidence type="ECO:0000313" key="5">
    <source>
        <dbReference type="Proteomes" id="UP000501253"/>
    </source>
</evidence>
<dbReference type="Gene3D" id="3.40.920.10">
    <property type="entry name" value="Pyruvate-ferredoxin oxidoreductase, PFOR, domain III"/>
    <property type="match status" value="1"/>
</dbReference>
<feature type="domain" description="Pyruvate/ketoisovalerate oxidoreductase catalytic" evidence="2">
    <location>
        <begin position="14"/>
        <end position="166"/>
    </location>
</feature>
<dbReference type="PANTHER" id="PTHR32154">
    <property type="entry name" value="PYRUVATE-FLAVODOXIN OXIDOREDUCTASE-RELATED"/>
    <property type="match status" value="1"/>
</dbReference>
<dbReference type="Pfam" id="PF01558">
    <property type="entry name" value="POR"/>
    <property type="match status" value="1"/>
</dbReference>
<evidence type="ECO:0000256" key="1">
    <source>
        <dbReference type="ARBA" id="ARBA00023002"/>
    </source>
</evidence>
<dbReference type="Proteomes" id="UP000501253">
    <property type="component" value="Chromosome"/>
</dbReference>
<dbReference type="RefSeq" id="WP_168719733.1">
    <property type="nucleotide sequence ID" value="NZ_CP042909.1"/>
</dbReference>
<dbReference type="KEGG" id="tmai:FVE67_06000"/>
<dbReference type="NCBIfam" id="TIGR03710">
    <property type="entry name" value="OAFO_sf"/>
    <property type="match status" value="1"/>
</dbReference>
<dbReference type="SUPFAM" id="SSF53323">
    <property type="entry name" value="Pyruvate-ferredoxin oxidoreductase, PFOR, domain III"/>
    <property type="match status" value="1"/>
</dbReference>
<dbReference type="InterPro" id="IPR019752">
    <property type="entry name" value="Pyrv/ketoisovalerate_OxRed_cat"/>
</dbReference>
<reference evidence="4 5" key="1">
    <citation type="submission" date="2019-08" db="EMBL/GenBank/DDBJ databases">
        <title>Complete genome sequence of Thermosulfurimonas marina SU872T, an anaerobic thermophilic chemolithoautotrophic bacterium isolated from a shallow marine hydrothermal vent.</title>
        <authorList>
            <person name="Allioux M."/>
            <person name="Jebbar M."/>
            <person name="Slobodkina G."/>
            <person name="Slobodkin A."/>
            <person name="Moalic Y."/>
            <person name="Frolova A."/>
            <person name="Shao Z."/>
            <person name="Alain K."/>
        </authorList>
    </citation>
    <scope>NUCLEOTIDE SEQUENCE [LARGE SCALE GENOMIC DNA]</scope>
    <source>
        <strain evidence="4 5">SU872</strain>
    </source>
</reference>
<dbReference type="CDD" id="cd07034">
    <property type="entry name" value="TPP_PYR_PFOR_IOR-alpha_like"/>
    <property type="match status" value="1"/>
</dbReference>
<dbReference type="AlphaFoldDB" id="A0A6H1WT56"/>
<keyword evidence="1" id="KW-0560">Oxidoreductase</keyword>
<name>A0A6H1WT56_9BACT</name>
<dbReference type="InterPro" id="IPR002869">
    <property type="entry name" value="Pyrv_flavodox_OxRed_cen"/>
</dbReference>
<dbReference type="EMBL" id="CP042909">
    <property type="protein sequence ID" value="QJA06383.1"/>
    <property type="molecule type" value="Genomic_DNA"/>
</dbReference>
<dbReference type="InterPro" id="IPR022367">
    <property type="entry name" value="2-oxoacid/accept_OxRdtase_asu"/>
</dbReference>
<protein>
    <submittedName>
        <fullName evidence="4">2-oxoacid:acceptor oxidoreductase subunit alpha</fullName>
    </submittedName>
</protein>
<accession>A0A6H1WT56</accession>
<dbReference type="InterPro" id="IPR050722">
    <property type="entry name" value="Pyruvate:ferred/Flavod_OxRd"/>
</dbReference>
<dbReference type="Gene3D" id="3.40.50.920">
    <property type="match status" value="1"/>
</dbReference>
<proteinExistence type="predicted"/>
<sequence length="549" mass="59812">MSNFEFSVLFGGRAGDGIRQLGQLWARLLARRGLRVFLYDDYPSLIRGGHNFTVVRAADFPILAHRERINLLVALNEETLQRHQENLLPQGLLLYDSSGGREFSGLGVPWKEIVKELSAPEITRNTAALASAAKLTGIPFEELAATLEKDLPRAREVNLEVARRAYVATPEPRLELPQGAERLPTFFGNEAAALGAVAAGLRLYVAYPMTPASSILHYLAQHAEALGVTVIHPENEIAAVLCALGAAAAGAPAMTGTSGGGFALMVEALSLAGQAELPLLVVESQRPGPSTGVPTYTAQADLDFVTYAGHGEFPRVVLAPGDAEEAFLLAAKGLSLAWSYQVPVILLMDKHVSESLFHQELPLSRVPRVSFRAWEGQGEYQRYAFTEDGVSPLAFPGDPRAVVKVTSYEHDSYGITTEDPEAISRMQEKRLRKGEGLRQALDGPEMVRTEGEGEVALCVWGSGRGAGLEVARRLGLRYVQPLVLEPFPEKTLRARLSGVRRVLVAETNATGQLARRIAALGLKTERILKYDGRPFTVDELERRIKEVLR</sequence>
<dbReference type="SUPFAM" id="SSF52518">
    <property type="entry name" value="Thiamin diphosphate-binding fold (THDP-binding)"/>
    <property type="match status" value="1"/>
</dbReference>
<evidence type="ECO:0000259" key="3">
    <source>
        <dbReference type="Pfam" id="PF01855"/>
    </source>
</evidence>
<feature type="domain" description="Pyruvate flavodoxin/ferredoxin oxidoreductase pyrimidine binding" evidence="3">
    <location>
        <begin position="195"/>
        <end position="426"/>
    </location>
</feature>
<evidence type="ECO:0000313" key="4">
    <source>
        <dbReference type="EMBL" id="QJA06383.1"/>
    </source>
</evidence>
<organism evidence="4 5">
    <name type="scientific">Thermosulfurimonas marina</name>
    <dbReference type="NCBI Taxonomy" id="2047767"/>
    <lineage>
        <taxon>Bacteria</taxon>
        <taxon>Pseudomonadati</taxon>
        <taxon>Thermodesulfobacteriota</taxon>
        <taxon>Thermodesulfobacteria</taxon>
        <taxon>Thermodesulfobacteriales</taxon>
        <taxon>Thermodesulfobacteriaceae</taxon>
        <taxon>Thermosulfurimonas</taxon>
    </lineage>
</organism>
<dbReference type="InterPro" id="IPR009014">
    <property type="entry name" value="Transketo_C/PFOR_II"/>
</dbReference>
<dbReference type="GO" id="GO:0006979">
    <property type="term" value="P:response to oxidative stress"/>
    <property type="evidence" value="ECO:0007669"/>
    <property type="project" value="TreeGrafter"/>
</dbReference>
<dbReference type="PANTHER" id="PTHR32154:SF20">
    <property type="entry name" value="2-OXOGLUTARATE OXIDOREDUCTASE SUBUNIT KORA"/>
    <property type="match status" value="1"/>
</dbReference>
<dbReference type="SUPFAM" id="SSF52922">
    <property type="entry name" value="TK C-terminal domain-like"/>
    <property type="match status" value="1"/>
</dbReference>
<dbReference type="Gene3D" id="3.40.50.970">
    <property type="match status" value="1"/>
</dbReference>
<dbReference type="GO" id="GO:0016903">
    <property type="term" value="F:oxidoreductase activity, acting on the aldehyde or oxo group of donors"/>
    <property type="evidence" value="ECO:0007669"/>
    <property type="project" value="InterPro"/>
</dbReference>
<dbReference type="InterPro" id="IPR002880">
    <property type="entry name" value="Pyrv_Fd/Flavodoxin_OxRdtase_N"/>
</dbReference>
<gene>
    <name evidence="4" type="ORF">FVE67_06000</name>
</gene>